<name>A0A6J3LSP2_9PEZI</name>
<reference evidence="2" key="2">
    <citation type="submission" date="2020-04" db="EMBL/GenBank/DDBJ databases">
        <authorList>
            <consortium name="NCBI Genome Project"/>
        </authorList>
    </citation>
    <scope>NUCLEOTIDE SEQUENCE</scope>
    <source>
        <strain evidence="2">CBS 342.82</strain>
    </source>
</reference>
<gene>
    <name evidence="2" type="ORF">K489DRAFT_326597</name>
</gene>
<dbReference type="RefSeq" id="XP_033455832.1">
    <property type="nucleotide sequence ID" value="XM_033601911.1"/>
</dbReference>
<dbReference type="Proteomes" id="UP000504637">
    <property type="component" value="Unplaced"/>
</dbReference>
<reference evidence="2" key="1">
    <citation type="submission" date="2020-01" db="EMBL/GenBank/DDBJ databases">
        <authorList>
            <consortium name="DOE Joint Genome Institute"/>
            <person name="Haridas S."/>
            <person name="Albert R."/>
            <person name="Binder M."/>
            <person name="Bloem J."/>
            <person name="Labutti K."/>
            <person name="Salamov A."/>
            <person name="Andreopoulos B."/>
            <person name="Baker S.E."/>
            <person name="Barry K."/>
            <person name="Bills G."/>
            <person name="Bluhm B.H."/>
            <person name="Cannon C."/>
            <person name="Castanera R."/>
            <person name="Culley D.E."/>
            <person name="Daum C."/>
            <person name="Ezra D."/>
            <person name="Gonzalez J.B."/>
            <person name="Henrissat B."/>
            <person name="Kuo A."/>
            <person name="Liang C."/>
            <person name="Lipzen A."/>
            <person name="Lutzoni F."/>
            <person name="Magnuson J."/>
            <person name="Mondo S."/>
            <person name="Nolan M."/>
            <person name="Ohm R."/>
            <person name="Pangilinan J."/>
            <person name="Park H.-J."/>
            <person name="Ramirez L."/>
            <person name="Alfaro M."/>
            <person name="Sun H."/>
            <person name="Tritt A."/>
            <person name="Yoshinaga Y."/>
            <person name="Zwiers L.-H."/>
            <person name="Turgeon B.G."/>
            <person name="Goodwin S.B."/>
            <person name="Spatafora J.W."/>
            <person name="Crous P.W."/>
            <person name="Grigoriev I.V."/>
        </authorList>
    </citation>
    <scope>NUCLEOTIDE SEQUENCE</scope>
    <source>
        <strain evidence="2">CBS 342.82</strain>
    </source>
</reference>
<dbReference type="GeneID" id="54359711"/>
<proteinExistence type="predicted"/>
<evidence type="ECO:0000313" key="1">
    <source>
        <dbReference type="Proteomes" id="UP000504637"/>
    </source>
</evidence>
<evidence type="ECO:0000313" key="2">
    <source>
        <dbReference type="RefSeq" id="XP_033455832.1"/>
    </source>
</evidence>
<dbReference type="OrthoDB" id="5425890at2759"/>
<feature type="non-terminal residue" evidence="2">
    <location>
        <position position="1"/>
    </location>
</feature>
<organism evidence="2">
    <name type="scientific">Dissoconium aciculare CBS 342.82</name>
    <dbReference type="NCBI Taxonomy" id="1314786"/>
    <lineage>
        <taxon>Eukaryota</taxon>
        <taxon>Fungi</taxon>
        <taxon>Dikarya</taxon>
        <taxon>Ascomycota</taxon>
        <taxon>Pezizomycotina</taxon>
        <taxon>Dothideomycetes</taxon>
        <taxon>Dothideomycetidae</taxon>
        <taxon>Mycosphaerellales</taxon>
        <taxon>Dissoconiaceae</taxon>
        <taxon>Dissoconium</taxon>
    </lineage>
</organism>
<reference evidence="2" key="3">
    <citation type="submission" date="2025-08" db="UniProtKB">
        <authorList>
            <consortium name="RefSeq"/>
        </authorList>
    </citation>
    <scope>IDENTIFICATION</scope>
    <source>
        <strain evidence="2">CBS 342.82</strain>
    </source>
</reference>
<keyword evidence="1" id="KW-1185">Reference proteome</keyword>
<sequence>NVYNKNETGVMLRVLRSLKVLVDRDELRTARSSYMQRILITAVECISADG</sequence>
<dbReference type="AlphaFoldDB" id="A0A6J3LSP2"/>
<accession>A0A6J3LSP2</accession>
<protein>
    <submittedName>
        <fullName evidence="2">Uncharacterized protein</fullName>
    </submittedName>
</protein>